<name>J9EUE1_WUCBA</name>
<evidence type="ECO:0000313" key="2">
    <source>
        <dbReference type="Proteomes" id="UP000004810"/>
    </source>
</evidence>
<organism evidence="1 2">
    <name type="scientific">Wuchereria bancrofti</name>
    <dbReference type="NCBI Taxonomy" id="6293"/>
    <lineage>
        <taxon>Eukaryota</taxon>
        <taxon>Metazoa</taxon>
        <taxon>Ecdysozoa</taxon>
        <taxon>Nematoda</taxon>
        <taxon>Chromadorea</taxon>
        <taxon>Rhabditida</taxon>
        <taxon>Spirurina</taxon>
        <taxon>Spiruromorpha</taxon>
        <taxon>Filarioidea</taxon>
        <taxon>Onchocercidae</taxon>
        <taxon>Wuchereria</taxon>
    </lineage>
</organism>
<comment type="caution">
    <text evidence="1">The sequence shown here is derived from an EMBL/GenBank/DDBJ whole genome shotgun (WGS) entry which is preliminary data.</text>
</comment>
<feature type="non-terminal residue" evidence="1">
    <location>
        <position position="69"/>
    </location>
</feature>
<proteinExistence type="predicted"/>
<evidence type="ECO:0000313" key="1">
    <source>
        <dbReference type="EMBL" id="EJW80747.1"/>
    </source>
</evidence>
<accession>J9EUE1</accession>
<feature type="non-terminal residue" evidence="1">
    <location>
        <position position="1"/>
    </location>
</feature>
<dbReference type="AlphaFoldDB" id="J9EUE1"/>
<dbReference type="EMBL" id="ADBV01004225">
    <property type="protein sequence ID" value="EJW80747.1"/>
    <property type="molecule type" value="Genomic_DNA"/>
</dbReference>
<dbReference type="Proteomes" id="UP000004810">
    <property type="component" value="Unassembled WGS sequence"/>
</dbReference>
<protein>
    <submittedName>
        <fullName evidence="1">Uncharacterized protein</fullName>
    </submittedName>
</protein>
<sequence length="69" mass="8057">IPEDLETYEWPENVTAVQQVDSRQITNYHIKNLLDFDSRDFHNSATLSTIDLNMLNEEFFPDNVLLSAK</sequence>
<gene>
    <name evidence="1" type="ORF">WUBG_08345</name>
</gene>
<reference evidence="2" key="1">
    <citation type="submission" date="2012-08" db="EMBL/GenBank/DDBJ databases">
        <title>The Genome Sequence of Wuchereria bancrofti.</title>
        <authorList>
            <person name="Nutman T.B."/>
            <person name="Fink D.L."/>
            <person name="Russ C."/>
            <person name="Young S."/>
            <person name="Zeng Q."/>
            <person name="Koehrsen M."/>
            <person name="Alvarado L."/>
            <person name="Berlin A."/>
            <person name="Chapman S.B."/>
            <person name="Chen Z."/>
            <person name="Freedman E."/>
            <person name="Gellesch M."/>
            <person name="Goldberg J."/>
            <person name="Griggs A."/>
            <person name="Gujja S."/>
            <person name="Heilman E.R."/>
            <person name="Heiman D."/>
            <person name="Hepburn T."/>
            <person name="Howarth C."/>
            <person name="Jen D."/>
            <person name="Larson L."/>
            <person name="Lewis B."/>
            <person name="Mehta T."/>
            <person name="Park D."/>
            <person name="Pearson M."/>
            <person name="Roberts A."/>
            <person name="Saif S."/>
            <person name="Shea T."/>
            <person name="Shenoy N."/>
            <person name="Sisk P."/>
            <person name="Stolte C."/>
            <person name="Sykes S."/>
            <person name="Walk T."/>
            <person name="White J."/>
            <person name="Yandava C."/>
            <person name="Haas B."/>
            <person name="Henn M.R."/>
            <person name="Nusbaum C."/>
            <person name="Birren B."/>
        </authorList>
    </citation>
    <scope>NUCLEOTIDE SEQUENCE [LARGE SCALE GENOMIC DNA]</scope>
    <source>
        <strain evidence="2">NA</strain>
    </source>
</reference>